<evidence type="ECO:0000256" key="1">
    <source>
        <dbReference type="ARBA" id="ARBA00023235"/>
    </source>
</evidence>
<dbReference type="Gene3D" id="3.20.20.150">
    <property type="entry name" value="Divalent-metal-dependent TIM barrel enzymes"/>
    <property type="match status" value="1"/>
</dbReference>
<evidence type="ECO:0000256" key="2">
    <source>
        <dbReference type="PIRNR" id="PIRNR006241"/>
    </source>
</evidence>
<dbReference type="AlphaFoldDB" id="A0A154BTP5"/>
<dbReference type="NCBIfam" id="TIGR03234">
    <property type="entry name" value="OH-pyruv-isom"/>
    <property type="match status" value="1"/>
</dbReference>
<dbReference type="GO" id="GO:0046487">
    <property type="term" value="P:glyoxylate metabolic process"/>
    <property type="evidence" value="ECO:0007669"/>
    <property type="project" value="TreeGrafter"/>
</dbReference>
<gene>
    <name evidence="5" type="ORF">AXX12_04500</name>
</gene>
<dbReference type="PANTHER" id="PTHR43489:SF6">
    <property type="entry name" value="HYDROXYPYRUVATE ISOMERASE-RELATED"/>
    <property type="match status" value="1"/>
</dbReference>
<dbReference type="InterPro" id="IPR036237">
    <property type="entry name" value="Xyl_isomerase-like_sf"/>
</dbReference>
<feature type="active site" description="Proton donor/acceptor" evidence="3">
    <location>
        <position position="143"/>
    </location>
</feature>
<dbReference type="SUPFAM" id="SSF51658">
    <property type="entry name" value="Xylose isomerase-like"/>
    <property type="match status" value="1"/>
</dbReference>
<dbReference type="PANTHER" id="PTHR43489">
    <property type="entry name" value="ISOMERASE"/>
    <property type="match status" value="1"/>
</dbReference>
<keyword evidence="1 2" id="KW-0413">Isomerase</keyword>
<name>A0A154BTP5_ANASB</name>
<organism evidence="5 6">
    <name type="scientific">Anaerosporomusa subterranea</name>
    <dbReference type="NCBI Taxonomy" id="1794912"/>
    <lineage>
        <taxon>Bacteria</taxon>
        <taxon>Bacillati</taxon>
        <taxon>Bacillota</taxon>
        <taxon>Negativicutes</taxon>
        <taxon>Acetonemataceae</taxon>
        <taxon>Anaerosporomusa</taxon>
    </lineage>
</organism>
<dbReference type="Proteomes" id="UP000076268">
    <property type="component" value="Unassembled WGS sequence"/>
</dbReference>
<keyword evidence="6" id="KW-1185">Reference proteome</keyword>
<dbReference type="EMBL" id="LSGP01000013">
    <property type="protein sequence ID" value="KYZ77384.1"/>
    <property type="molecule type" value="Genomic_DNA"/>
</dbReference>
<reference evidence="5 6" key="1">
    <citation type="submission" date="2016-02" db="EMBL/GenBank/DDBJ databases">
        <title>Anaerosporomusa subterraneum gen. nov., sp. nov., a spore-forming obligate anaerobe isolated from saprolite.</title>
        <authorList>
            <person name="Choi J.K."/>
            <person name="Shah M."/>
            <person name="Yee N."/>
        </authorList>
    </citation>
    <scope>NUCLEOTIDE SEQUENCE [LARGE SCALE GENOMIC DNA]</scope>
    <source>
        <strain evidence="5 6">RU4</strain>
    </source>
</reference>
<comment type="similarity">
    <text evidence="2">Belongs to the hyi family.</text>
</comment>
<feature type="domain" description="Xylose isomerase-like TIM barrel" evidence="4">
    <location>
        <begin position="21"/>
        <end position="256"/>
    </location>
</feature>
<accession>A0A154BTP5</accession>
<dbReference type="InterPro" id="IPR017643">
    <property type="entry name" value="Hydroxypyruvate_isomerase"/>
</dbReference>
<dbReference type="InterPro" id="IPR013022">
    <property type="entry name" value="Xyl_isomerase-like_TIM-brl"/>
</dbReference>
<protein>
    <submittedName>
        <fullName evidence="5">Hydroxypyruvate isomerase</fullName>
    </submittedName>
</protein>
<dbReference type="NCBIfam" id="NF043033">
    <property type="entry name" value="OxoTetrIsom"/>
    <property type="match status" value="1"/>
</dbReference>
<evidence type="ECO:0000313" key="6">
    <source>
        <dbReference type="Proteomes" id="UP000076268"/>
    </source>
</evidence>
<comment type="caution">
    <text evidence="5">The sequence shown here is derived from an EMBL/GenBank/DDBJ whole genome shotgun (WGS) entry which is preliminary data.</text>
</comment>
<dbReference type="PIRSF" id="PIRSF006241">
    <property type="entry name" value="HyI"/>
    <property type="match status" value="1"/>
</dbReference>
<dbReference type="RefSeq" id="WP_066239620.1">
    <property type="nucleotide sequence ID" value="NZ_LSGP01000013.1"/>
</dbReference>
<dbReference type="OrthoDB" id="9786584at2"/>
<evidence type="ECO:0000259" key="4">
    <source>
        <dbReference type="Pfam" id="PF01261"/>
    </source>
</evidence>
<dbReference type="STRING" id="1794912.AXX12_04500"/>
<evidence type="ECO:0000313" key="5">
    <source>
        <dbReference type="EMBL" id="KYZ77384.1"/>
    </source>
</evidence>
<keyword evidence="5" id="KW-0670">Pyruvate</keyword>
<proteinExistence type="inferred from homology"/>
<dbReference type="FunFam" id="3.20.20.150:FF:000007">
    <property type="entry name" value="Hydroxypyruvate isomerase"/>
    <property type="match status" value="1"/>
</dbReference>
<feature type="active site" description="Proton donor/acceptor" evidence="3">
    <location>
        <position position="240"/>
    </location>
</feature>
<dbReference type="Pfam" id="PF01261">
    <property type="entry name" value="AP_endonuc_2"/>
    <property type="match status" value="1"/>
</dbReference>
<dbReference type="InterPro" id="IPR053398">
    <property type="entry name" value="HPT_OtnI_isomerases"/>
</dbReference>
<dbReference type="InterPro" id="IPR050417">
    <property type="entry name" value="Sugar_Epim/Isomerase"/>
</dbReference>
<sequence>MPHFAANLTMSFQEIPFMQRFAAASQAGFDSVEFMFPYDYTKAELRQALDANNLKIVLFNLPAGNWAQGDRGVAIHPERKQEFRDGVEKALSYAEPLGVKQLNCLVGKKLTEFSDAEQRATLIENLRYAAEKLAEKGIRLLVEPLNSFDMPGFYHSTAEQVLTLLDEVGHANAYLQYDLYHEQRGVGELTATIRKQFARIAHIQIADNPGRHQPGTGELNYRFLFSEIDRLGYTGYVGLEYIPEGPTADSFSWVEEYGYTRK</sequence>
<dbReference type="GO" id="GO:0008903">
    <property type="term" value="F:hydroxypyruvate isomerase activity"/>
    <property type="evidence" value="ECO:0007669"/>
    <property type="project" value="TreeGrafter"/>
</dbReference>
<evidence type="ECO:0000256" key="3">
    <source>
        <dbReference type="PIRSR" id="PIRSR006241-50"/>
    </source>
</evidence>
<dbReference type="InterPro" id="IPR026040">
    <property type="entry name" value="HyI-like"/>
</dbReference>